<feature type="region of interest" description="Disordered" evidence="2">
    <location>
        <begin position="475"/>
        <end position="495"/>
    </location>
</feature>
<dbReference type="GeneID" id="63799894"/>
<keyword evidence="4" id="KW-1185">Reference proteome</keyword>
<evidence type="ECO:0000256" key="1">
    <source>
        <dbReference type="PIRNR" id="PIRNR028043"/>
    </source>
</evidence>
<dbReference type="SUPFAM" id="SSF48371">
    <property type="entry name" value="ARM repeat"/>
    <property type="match status" value="1"/>
</dbReference>
<evidence type="ECO:0000313" key="3">
    <source>
        <dbReference type="EMBL" id="ORX71361.1"/>
    </source>
</evidence>
<dbReference type="PANTHER" id="PTHR10257">
    <property type="entry name" value="SERINE/THREONINE PROTEIN PHOSPHATASE 2A PP2A REGULATORY SUBUNIT B"/>
    <property type="match status" value="1"/>
</dbReference>
<sequence>MGVAGPEVNRARNAPPLAGLGGRFSVAQVDEVPSLRVARRPQSSRHSTGGKHEFRMLPQILAHDLTEAERKQLFIQKIYQCVTIFDFQDPEAELEGKEAKRSTLEEIHDYITSRTGVITADVYPAIFQMVQANIFRVIPPQVNAFGDPFDPEEDEPRDEPAWPHLSLVYHIFLRFLESGDFNNGLARSFIDQAFTTQLLDLFDCEDVRERELLKTVLHRIYGKMLGMRSFIRRSINNIFLQFIYETQRHNGIAELLEILGSIINGFTVPLKEEHKNFLHRVLLPLHKARPMGLYHPQLTYCTVQFLEKDPALATTIIKAMLRYWPKVNSPKEVMFLNELEEILDVIEPTQFTKICQPMFQQLVRCIVSPHFQIAERTLGMWRNQYIVNLITDNNHLILPVTLAGIYQHSRSHWNRTIHNQVYQTLRFFVNVNEDVFDQCLSEFRKTRDQERKRRQQNSTRWSSLARVAMTKAQQCETPTTVLQDTRKPAATGQQSVGQIVDGSRALFSR</sequence>
<comment type="similarity">
    <text evidence="1">Belongs to the phosphatase 2A regulatory subunit.</text>
</comment>
<proteinExistence type="inferred from homology"/>
<dbReference type="InterPro" id="IPR002554">
    <property type="entry name" value="PP2A_B56"/>
</dbReference>
<dbReference type="FunFam" id="1.25.10.10:FF:000331">
    <property type="entry name" value="Phosphoprotein phosphatase, putative"/>
    <property type="match status" value="1"/>
</dbReference>
<name>A0A1Y1WCW4_9FUNG</name>
<dbReference type="EMBL" id="MCFD01000004">
    <property type="protein sequence ID" value="ORX71361.1"/>
    <property type="molecule type" value="Genomic_DNA"/>
</dbReference>
<dbReference type="InterPro" id="IPR016024">
    <property type="entry name" value="ARM-type_fold"/>
</dbReference>
<dbReference type="STRING" id="61395.A0A1Y1WCW4"/>
<organism evidence="3 4">
    <name type="scientific">Linderina pennispora</name>
    <dbReference type="NCBI Taxonomy" id="61395"/>
    <lineage>
        <taxon>Eukaryota</taxon>
        <taxon>Fungi</taxon>
        <taxon>Fungi incertae sedis</taxon>
        <taxon>Zoopagomycota</taxon>
        <taxon>Kickxellomycotina</taxon>
        <taxon>Kickxellomycetes</taxon>
        <taxon>Kickxellales</taxon>
        <taxon>Kickxellaceae</taxon>
        <taxon>Linderina</taxon>
    </lineage>
</organism>
<gene>
    <name evidence="3" type="ORF">DL89DRAFT_124258</name>
</gene>
<dbReference type="OrthoDB" id="10264446at2759"/>
<comment type="function">
    <text evidence="1">The B regulatory subunit might modulate substrate selectivity and catalytic activity, and also might direct the localization of the catalytic enzyme to a particular subcellular compartment.</text>
</comment>
<accession>A0A1Y1WCW4</accession>
<evidence type="ECO:0000313" key="4">
    <source>
        <dbReference type="Proteomes" id="UP000193922"/>
    </source>
</evidence>
<dbReference type="Pfam" id="PF01603">
    <property type="entry name" value="B56"/>
    <property type="match status" value="1"/>
</dbReference>
<dbReference type="Gene3D" id="1.25.10.10">
    <property type="entry name" value="Leucine-rich Repeat Variant"/>
    <property type="match status" value="1"/>
</dbReference>
<dbReference type="RefSeq" id="XP_040744876.1">
    <property type="nucleotide sequence ID" value="XM_040883246.1"/>
</dbReference>
<protein>
    <recommendedName>
        <fullName evidence="1">Serine/threonine-protein phosphatase 2A 56 kDa regulatory subunit</fullName>
    </recommendedName>
</protein>
<evidence type="ECO:0000256" key="2">
    <source>
        <dbReference type="SAM" id="MobiDB-lite"/>
    </source>
</evidence>
<comment type="caution">
    <text evidence="3">The sequence shown here is derived from an EMBL/GenBank/DDBJ whole genome shotgun (WGS) entry which is preliminary data.</text>
</comment>
<dbReference type="GO" id="GO:0019888">
    <property type="term" value="F:protein phosphatase regulator activity"/>
    <property type="evidence" value="ECO:0007669"/>
    <property type="project" value="UniProtKB-UniRule"/>
</dbReference>
<dbReference type="GO" id="GO:0000159">
    <property type="term" value="C:protein phosphatase type 2A complex"/>
    <property type="evidence" value="ECO:0007669"/>
    <property type="project" value="UniProtKB-UniRule"/>
</dbReference>
<dbReference type="InterPro" id="IPR011989">
    <property type="entry name" value="ARM-like"/>
</dbReference>
<dbReference type="PANTHER" id="PTHR10257:SF3">
    <property type="entry name" value="SERINE_THREONINE-PROTEIN PHOSPHATASE 2A 56 KDA REGULATORY SUBUNIT GAMMA ISOFORM"/>
    <property type="match status" value="1"/>
</dbReference>
<dbReference type="GO" id="GO:0007165">
    <property type="term" value="P:signal transduction"/>
    <property type="evidence" value="ECO:0007669"/>
    <property type="project" value="InterPro"/>
</dbReference>
<reference evidence="3 4" key="1">
    <citation type="submission" date="2016-07" db="EMBL/GenBank/DDBJ databases">
        <title>Pervasive Adenine N6-methylation of Active Genes in Fungi.</title>
        <authorList>
            <consortium name="DOE Joint Genome Institute"/>
            <person name="Mondo S.J."/>
            <person name="Dannebaum R.O."/>
            <person name="Kuo R.C."/>
            <person name="Labutti K."/>
            <person name="Haridas S."/>
            <person name="Kuo A."/>
            <person name="Salamov A."/>
            <person name="Ahrendt S.R."/>
            <person name="Lipzen A."/>
            <person name="Sullivan W."/>
            <person name="Andreopoulos W.B."/>
            <person name="Clum A."/>
            <person name="Lindquist E."/>
            <person name="Daum C."/>
            <person name="Ramamoorthy G.K."/>
            <person name="Gryganskyi A."/>
            <person name="Culley D."/>
            <person name="Magnuson J.K."/>
            <person name="James T.Y."/>
            <person name="O'Malley M.A."/>
            <person name="Stajich J.E."/>
            <person name="Spatafora J.W."/>
            <person name="Visel A."/>
            <person name="Grigoriev I.V."/>
        </authorList>
    </citation>
    <scope>NUCLEOTIDE SEQUENCE [LARGE SCALE GENOMIC DNA]</scope>
    <source>
        <strain evidence="3 4">ATCC 12442</strain>
    </source>
</reference>
<dbReference type="Proteomes" id="UP000193922">
    <property type="component" value="Unassembled WGS sequence"/>
</dbReference>
<dbReference type="AlphaFoldDB" id="A0A1Y1WCW4"/>
<dbReference type="PIRSF" id="PIRSF028043">
    <property type="entry name" value="PP2A_B56"/>
    <property type="match status" value="1"/>
</dbReference>